<evidence type="ECO:0000256" key="4">
    <source>
        <dbReference type="ARBA" id="ARBA00023163"/>
    </source>
</evidence>
<dbReference type="InterPro" id="IPR050655">
    <property type="entry name" value="Plant_B3_domain"/>
</dbReference>
<feature type="compositionally biased region" description="Basic and acidic residues" evidence="6">
    <location>
        <begin position="152"/>
        <end position="170"/>
    </location>
</feature>
<dbReference type="InterPro" id="IPR003340">
    <property type="entry name" value="B3_DNA-bd"/>
</dbReference>
<feature type="region of interest" description="Disordered" evidence="6">
    <location>
        <begin position="250"/>
        <end position="270"/>
    </location>
</feature>
<evidence type="ECO:0000256" key="2">
    <source>
        <dbReference type="ARBA" id="ARBA00023015"/>
    </source>
</evidence>
<feature type="compositionally biased region" description="Basic and acidic residues" evidence="6">
    <location>
        <begin position="207"/>
        <end position="227"/>
    </location>
</feature>
<sequence>MIPSLTSFFQIITNSTFQEGKLKFPNKFVHEHGDELSDMARLSIPTGCCWDVRVKREDDGTIWLHDGFLEFMEDNSIGIEYFLIFKHEGNSKFVVHIFDLTATEIMYNYISDLERGNVVNEIVMDEIRECRDDSFNYESNYNDSDEAGFGSFKDESGDKDSDNRTDDSMKNEIVYEVFDDDLDDSFKYESLDEEANENDDDYFINESGDKGNDNGRVESHKYESGDKDTDDSSVEYLGSTTDHRLSQVFAEPSEVSSKGKQNAGVPRQTTRSGRCYLTRKKRQIIEGHIDTTVSIHKTGASSATNQSVIKANQSRNDGSNISPSDIPRDLRTRAKMMQPMAPNSFRVSMRPYHITKGCLRVPSAFAMSHMCFSKRLIKLVDADNKEWEVLYLHRDLHTNFLSKGWLRFVQDNGLMAGDICVFERMGSNKEVKLKVNII</sequence>
<dbReference type="CDD" id="cd10017">
    <property type="entry name" value="B3_DNA"/>
    <property type="match status" value="2"/>
</dbReference>
<dbReference type="SMART" id="SM01019">
    <property type="entry name" value="B3"/>
    <property type="match status" value="2"/>
</dbReference>
<evidence type="ECO:0000256" key="5">
    <source>
        <dbReference type="ARBA" id="ARBA00023242"/>
    </source>
</evidence>
<dbReference type="PANTHER" id="PTHR31920">
    <property type="entry name" value="B3 DOMAIN-CONTAINING"/>
    <property type="match status" value="1"/>
</dbReference>
<dbReference type="SUPFAM" id="SSF101936">
    <property type="entry name" value="DNA-binding pseudobarrel domain"/>
    <property type="match status" value="2"/>
</dbReference>
<proteinExistence type="predicted"/>
<evidence type="ECO:0000256" key="6">
    <source>
        <dbReference type="SAM" id="MobiDB-lite"/>
    </source>
</evidence>
<keyword evidence="5" id="KW-0539">Nucleus</keyword>
<dbReference type="GO" id="GO:0003677">
    <property type="term" value="F:DNA binding"/>
    <property type="evidence" value="ECO:0007669"/>
    <property type="project" value="UniProtKB-KW"/>
</dbReference>
<protein>
    <recommendedName>
        <fullName evidence="7">TF-B3 domain-containing protein</fullName>
    </recommendedName>
</protein>
<evidence type="ECO:0000313" key="9">
    <source>
        <dbReference type="Proteomes" id="UP001454036"/>
    </source>
</evidence>
<feature type="domain" description="TF-B3" evidence="7">
    <location>
        <begin position="344"/>
        <end position="438"/>
    </location>
</feature>
<gene>
    <name evidence="8" type="ORF">LIER_18424</name>
</gene>
<feature type="region of interest" description="Disordered" evidence="6">
    <location>
        <begin position="138"/>
        <end position="170"/>
    </location>
</feature>
<feature type="domain" description="TF-B3" evidence="7">
    <location>
        <begin position="7"/>
        <end position="101"/>
    </location>
</feature>
<comment type="caution">
    <text evidence="8">The sequence shown here is derived from an EMBL/GenBank/DDBJ whole genome shotgun (WGS) entry which is preliminary data.</text>
</comment>
<feature type="compositionally biased region" description="Acidic residues" evidence="6">
    <location>
        <begin position="191"/>
        <end position="203"/>
    </location>
</feature>
<evidence type="ECO:0000256" key="3">
    <source>
        <dbReference type="ARBA" id="ARBA00023125"/>
    </source>
</evidence>
<dbReference type="PROSITE" id="PS50863">
    <property type="entry name" value="B3"/>
    <property type="match status" value="2"/>
</dbReference>
<evidence type="ECO:0000259" key="7">
    <source>
        <dbReference type="PROSITE" id="PS50863"/>
    </source>
</evidence>
<dbReference type="Gene3D" id="2.40.330.10">
    <property type="entry name" value="DNA-binding pseudobarrel domain"/>
    <property type="match status" value="2"/>
</dbReference>
<keyword evidence="3" id="KW-0238">DNA-binding</keyword>
<evidence type="ECO:0000313" key="8">
    <source>
        <dbReference type="EMBL" id="GAA0162305.1"/>
    </source>
</evidence>
<reference evidence="8 9" key="1">
    <citation type="submission" date="2024-01" db="EMBL/GenBank/DDBJ databases">
        <title>The complete chloroplast genome sequence of Lithospermum erythrorhizon: insights into the phylogenetic relationship among Boraginaceae species and the maternal lineages of purple gromwells.</title>
        <authorList>
            <person name="Okada T."/>
            <person name="Watanabe K."/>
        </authorList>
    </citation>
    <scope>NUCLEOTIDE SEQUENCE [LARGE SCALE GENOMIC DNA]</scope>
</reference>
<dbReference type="InterPro" id="IPR015300">
    <property type="entry name" value="DNA-bd_pseudobarrel_sf"/>
</dbReference>
<dbReference type="AlphaFoldDB" id="A0AAV3QI30"/>
<feature type="region of interest" description="Disordered" evidence="6">
    <location>
        <begin position="191"/>
        <end position="236"/>
    </location>
</feature>
<dbReference type="PANTHER" id="PTHR31920:SF37">
    <property type="entry name" value="B3 DOMAIN-CONTAINING TRANSCRIPTION FACTOR VRN1"/>
    <property type="match status" value="1"/>
</dbReference>
<dbReference type="GO" id="GO:0005634">
    <property type="term" value="C:nucleus"/>
    <property type="evidence" value="ECO:0007669"/>
    <property type="project" value="UniProtKB-SubCell"/>
</dbReference>
<keyword evidence="2" id="KW-0805">Transcription regulation</keyword>
<keyword evidence="4" id="KW-0804">Transcription</keyword>
<dbReference type="Proteomes" id="UP001454036">
    <property type="component" value="Unassembled WGS sequence"/>
</dbReference>
<comment type="subcellular location">
    <subcellularLocation>
        <location evidence="1">Nucleus</location>
    </subcellularLocation>
</comment>
<evidence type="ECO:0000256" key="1">
    <source>
        <dbReference type="ARBA" id="ARBA00004123"/>
    </source>
</evidence>
<keyword evidence="9" id="KW-1185">Reference proteome</keyword>
<organism evidence="8 9">
    <name type="scientific">Lithospermum erythrorhizon</name>
    <name type="common">Purple gromwell</name>
    <name type="synonym">Lithospermum officinale var. erythrorhizon</name>
    <dbReference type="NCBI Taxonomy" id="34254"/>
    <lineage>
        <taxon>Eukaryota</taxon>
        <taxon>Viridiplantae</taxon>
        <taxon>Streptophyta</taxon>
        <taxon>Embryophyta</taxon>
        <taxon>Tracheophyta</taxon>
        <taxon>Spermatophyta</taxon>
        <taxon>Magnoliopsida</taxon>
        <taxon>eudicotyledons</taxon>
        <taxon>Gunneridae</taxon>
        <taxon>Pentapetalae</taxon>
        <taxon>asterids</taxon>
        <taxon>lamiids</taxon>
        <taxon>Boraginales</taxon>
        <taxon>Boraginaceae</taxon>
        <taxon>Boraginoideae</taxon>
        <taxon>Lithospermeae</taxon>
        <taxon>Lithospermum</taxon>
    </lineage>
</organism>
<name>A0AAV3QI30_LITER</name>
<dbReference type="EMBL" id="BAABME010004419">
    <property type="protein sequence ID" value="GAA0162305.1"/>
    <property type="molecule type" value="Genomic_DNA"/>
</dbReference>
<accession>A0AAV3QI30</accession>
<dbReference type="Pfam" id="PF02362">
    <property type="entry name" value="B3"/>
    <property type="match status" value="2"/>
</dbReference>